<accession>A0A517RB79</accession>
<evidence type="ECO:0000313" key="1">
    <source>
        <dbReference type="EMBL" id="QDT41094.1"/>
    </source>
</evidence>
<reference evidence="1 2" key="1">
    <citation type="submission" date="2019-02" db="EMBL/GenBank/DDBJ databases">
        <title>Deep-cultivation of Planctomycetes and their phenomic and genomic characterization uncovers novel biology.</title>
        <authorList>
            <person name="Wiegand S."/>
            <person name="Jogler M."/>
            <person name="Boedeker C."/>
            <person name="Pinto D."/>
            <person name="Vollmers J."/>
            <person name="Rivas-Marin E."/>
            <person name="Kohn T."/>
            <person name="Peeters S.H."/>
            <person name="Heuer A."/>
            <person name="Rast P."/>
            <person name="Oberbeckmann S."/>
            <person name="Bunk B."/>
            <person name="Jeske O."/>
            <person name="Meyerdierks A."/>
            <person name="Storesund J.E."/>
            <person name="Kallscheuer N."/>
            <person name="Luecker S."/>
            <person name="Lage O.M."/>
            <person name="Pohl T."/>
            <person name="Merkel B.J."/>
            <person name="Hornburger P."/>
            <person name="Mueller R.-W."/>
            <person name="Bruemmer F."/>
            <person name="Labrenz M."/>
            <person name="Spormann A.M."/>
            <person name="Op den Camp H."/>
            <person name="Overmann J."/>
            <person name="Amann R."/>
            <person name="Jetten M.S.M."/>
            <person name="Mascher T."/>
            <person name="Medema M.H."/>
            <person name="Devos D.P."/>
            <person name="Kaster A.-K."/>
            <person name="Ovreas L."/>
            <person name="Rohde M."/>
            <person name="Galperin M.Y."/>
            <person name="Jogler C."/>
        </authorList>
    </citation>
    <scope>NUCLEOTIDE SEQUENCE [LARGE SCALE GENOMIC DNA]</scope>
    <source>
        <strain evidence="1 2">Pan241w</strain>
    </source>
</reference>
<keyword evidence="2" id="KW-1185">Reference proteome</keyword>
<evidence type="ECO:0000313" key="2">
    <source>
        <dbReference type="Proteomes" id="UP000317171"/>
    </source>
</evidence>
<sequence length="99" mass="11029">MRKRIIDGLQKLIESGGVSVSDVATVKCHSGKRLQFVMTSNAGKLRIEFAAPKPTVEIRKIFKVVPEVNAIELDDTGINIDLALFPDMSFTYEELENYA</sequence>
<dbReference type="AlphaFoldDB" id="A0A517RB79"/>
<organism evidence="1 2">
    <name type="scientific">Gimesia alba</name>
    <dbReference type="NCBI Taxonomy" id="2527973"/>
    <lineage>
        <taxon>Bacteria</taxon>
        <taxon>Pseudomonadati</taxon>
        <taxon>Planctomycetota</taxon>
        <taxon>Planctomycetia</taxon>
        <taxon>Planctomycetales</taxon>
        <taxon>Planctomycetaceae</taxon>
        <taxon>Gimesia</taxon>
    </lineage>
</organism>
<dbReference type="KEGG" id="gaz:Pan241w_11530"/>
<dbReference type="RefSeq" id="WP_145212136.1">
    <property type="nucleotide sequence ID" value="NZ_CP036269.1"/>
</dbReference>
<dbReference type="EMBL" id="CP036269">
    <property type="protein sequence ID" value="QDT41094.1"/>
    <property type="molecule type" value="Genomic_DNA"/>
</dbReference>
<dbReference type="Proteomes" id="UP000317171">
    <property type="component" value="Chromosome"/>
</dbReference>
<name>A0A517RB79_9PLAN</name>
<protein>
    <submittedName>
        <fullName evidence="1">Uncharacterized protein</fullName>
    </submittedName>
</protein>
<proteinExistence type="predicted"/>
<gene>
    <name evidence="1" type="ORF">Pan241w_11530</name>
</gene>